<dbReference type="InterPro" id="IPR036010">
    <property type="entry name" value="2Fe-2S_ferredoxin-like_sf"/>
</dbReference>
<sequence>MKKFKLNIDGKEVTGIPGQTILDVARENAIDIPTLCYDDRLEIYGSCGLCVVEVAGIPKILKACATEIADNMVVSTKTPRVIESRKTNLELLLSKHIGDCVAPCKRACPGTTDCQGYVGLIANGEFAEALKLIKEQLPLPGAIGRVCPHPCEDACRRGDVDQPIAIAWLKRFAADFDMTHEMFRPEIAKATDKSIGIIGGGPGGLTAAYYLIQSGHAVTIYDAMPKMGGMLRYGIPEYRLPKGVVDEEVGLIEAMGVVFKNNTRIGVDIPFETIRNNHDAVYVALGAWTSSGLRCDGIDAKGVIGGIELLQQVANNEPIVLGEKVAIVGGGNTAMDACRTAIRLGAKEVYNIYRRTKAEMPAEEIEISEAEEEGVIFKNLTNPIEVIKGDDGQIVKIRLQKMALGEPDASGRRSPVPIAGEEEILDIDTLILAIGQGINPDGIGTAKTEENSNDNRLALTKWNTVLTDEQTFRTNLDGVFAGGDCINSGASIVIKAVGDAKKAVPFIEGYLKGETIAYHEPYFVIREAVDQDYLESIKKNKRPAMTHLTPEERNDNFLEIVEGYNPLQAVEEGKRCLECGCQDYFECKLVAYANEYNVKPERFKGKNPEAKIQDDHPFVIRDNSKCITCGLCVRVCDEIVGAEALGLVDRGFETIVEPALRQPLKDTGCVSCGMCISVCPTGALREGLTGIKQIPLDTQKTESTCGYCSAGCQIIIESKGDTIIKAIPQKNHQDLNQGVMCGRGRFGTNLIQWGDRITTPLIRNKAGELIEATWYDALVTIAKKSQSIAARHGADAVKIGISPKYTNEEIYTFTRLAEVLRAETFSFSNRSHGGTAVLQGDFQIRDMNAIVSADTILVLGMLPADNPIVKYKLIQAEKNGATIMAINHREGGYGKLGREFILGCDQLPFLGEITKHVLENARVKTDLANLELLKTSLFDFDISADARTIGERLIQARDLVMVIGDKYVTEEAAAMLGNLLALLGKADGKRSGIFPVAVKNNSLGLNYLGVQNTAAVLSEAKALLLFGEDPSTDLSRYDFLMVQDTHLTQAAEKADVVLPALAFPEVNGTVVNTEGRLLKVRQAVDSKMGFNNIKIAQDIAYILSSDLGSARPSKILKVIGEKNDGFKNVDVGEILNSSKTETVRMELKPYVDGRLFTEIPGTDYLMNVIQDELNKVVKA</sequence>
<dbReference type="SUPFAM" id="SSF54862">
    <property type="entry name" value="4Fe-4S ferredoxins"/>
    <property type="match status" value="1"/>
</dbReference>
<dbReference type="InterPro" id="IPR017896">
    <property type="entry name" value="4Fe4S_Fe-S-bd"/>
</dbReference>
<proteinExistence type="predicted"/>
<feature type="domain" description="4Fe-4S Mo/W bis-MGD-type" evidence="7">
    <location>
        <begin position="698"/>
        <end position="755"/>
    </location>
</feature>
<dbReference type="Pfam" id="PF22117">
    <property type="entry name" value="Fer4_Nqo3"/>
    <property type="match status" value="1"/>
</dbReference>
<dbReference type="Proteomes" id="UP001163550">
    <property type="component" value="Chromosome"/>
</dbReference>
<evidence type="ECO:0000256" key="2">
    <source>
        <dbReference type="ARBA" id="ARBA00023002"/>
    </source>
</evidence>
<dbReference type="Gene3D" id="2.20.25.90">
    <property type="entry name" value="ADC-like domains"/>
    <property type="match status" value="1"/>
</dbReference>
<dbReference type="InterPro" id="IPR017900">
    <property type="entry name" value="4Fe4S_Fe_S_CS"/>
</dbReference>
<feature type="domain" description="4Fe-4S ferredoxin-type" evidence="6">
    <location>
        <begin position="661"/>
        <end position="689"/>
    </location>
</feature>
<dbReference type="PRINTS" id="PR00419">
    <property type="entry name" value="ADXRDTASE"/>
</dbReference>
<evidence type="ECO:0000259" key="7">
    <source>
        <dbReference type="PROSITE" id="PS51669"/>
    </source>
</evidence>
<dbReference type="SMART" id="SM00926">
    <property type="entry name" value="Molybdop_Fe4S4"/>
    <property type="match status" value="1"/>
</dbReference>
<keyword evidence="1" id="KW-0479">Metal-binding</keyword>
<keyword evidence="3" id="KW-0408">Iron</keyword>
<dbReference type="Gene3D" id="3.40.228.10">
    <property type="entry name" value="Dimethylsulfoxide Reductase, domain 2"/>
    <property type="match status" value="1"/>
</dbReference>
<dbReference type="Gene3D" id="3.50.50.60">
    <property type="entry name" value="FAD/NAD(P)-binding domain"/>
    <property type="match status" value="2"/>
</dbReference>
<dbReference type="InterPro" id="IPR054351">
    <property type="entry name" value="NADH_UbQ_OxRdtase_ferredoxin"/>
</dbReference>
<dbReference type="PROSITE" id="PS51669">
    <property type="entry name" value="4FE4S_MOW_BIS_MGD"/>
    <property type="match status" value="1"/>
</dbReference>
<dbReference type="PROSITE" id="PS51379">
    <property type="entry name" value="4FE4S_FER_2"/>
    <property type="match status" value="2"/>
</dbReference>
<dbReference type="CDD" id="cd00207">
    <property type="entry name" value="fer2"/>
    <property type="match status" value="1"/>
</dbReference>
<dbReference type="PROSITE" id="PS51085">
    <property type="entry name" value="2FE2S_FER_2"/>
    <property type="match status" value="1"/>
</dbReference>
<keyword evidence="2" id="KW-0560">Oxidoreductase</keyword>
<dbReference type="InterPro" id="IPR009051">
    <property type="entry name" value="Helical_ferredxn"/>
</dbReference>
<evidence type="ECO:0000259" key="6">
    <source>
        <dbReference type="PROSITE" id="PS51379"/>
    </source>
</evidence>
<gene>
    <name evidence="8" type="ORF">LNN31_07980</name>
</gene>
<dbReference type="RefSeq" id="WP_228882101.1">
    <property type="nucleotide sequence ID" value="NZ_CABIIK010000043.1"/>
</dbReference>
<dbReference type="InterPro" id="IPR001041">
    <property type="entry name" value="2Fe-2S_ferredoxin-type"/>
</dbReference>
<feature type="domain" description="2Fe-2S ferredoxin-type" evidence="5">
    <location>
        <begin position="2"/>
        <end position="80"/>
    </location>
</feature>
<dbReference type="Gene3D" id="3.40.50.740">
    <property type="match status" value="2"/>
</dbReference>
<organism evidence="8 9">
    <name type="scientific">Acetobacterium wieringae</name>
    <dbReference type="NCBI Taxonomy" id="52694"/>
    <lineage>
        <taxon>Bacteria</taxon>
        <taxon>Bacillati</taxon>
        <taxon>Bacillota</taxon>
        <taxon>Clostridia</taxon>
        <taxon>Eubacteriales</taxon>
        <taxon>Eubacteriaceae</taxon>
        <taxon>Acetobacterium</taxon>
    </lineage>
</organism>
<dbReference type="Pfam" id="PF04879">
    <property type="entry name" value="Molybdop_Fe4S4"/>
    <property type="match status" value="1"/>
</dbReference>
<dbReference type="InterPro" id="IPR042204">
    <property type="entry name" value="2Fe-2S-bd_N"/>
</dbReference>
<accession>A0ABY6HLH2</accession>
<dbReference type="PANTHER" id="PTHR42783">
    <property type="entry name" value="GLUTAMATE SYNTHASE [NADPH] SMALL CHAIN"/>
    <property type="match status" value="1"/>
</dbReference>
<reference evidence="8" key="1">
    <citation type="submission" date="2021-11" db="EMBL/GenBank/DDBJ databases">
        <title>Isoprene-degrading acetogen.</title>
        <authorList>
            <person name="Yang Y."/>
            <person name="Jin H."/>
            <person name="Yan J."/>
        </authorList>
    </citation>
    <scope>NUCLEOTIDE SEQUENCE</scope>
    <source>
        <strain evidence="8">Berkeley</strain>
    </source>
</reference>
<dbReference type="SUPFAM" id="SSF51971">
    <property type="entry name" value="Nucleotide-binding domain"/>
    <property type="match status" value="1"/>
</dbReference>
<dbReference type="Gene3D" id="3.10.20.440">
    <property type="entry name" value="2Fe-2S iron-sulphur cluster binding domain, sarcosine oxidase, alpha subunit, N-terminal domain"/>
    <property type="match status" value="1"/>
</dbReference>
<name>A0ABY6HLH2_9FIRM</name>
<keyword evidence="4" id="KW-0411">Iron-sulfur</keyword>
<dbReference type="SUPFAM" id="SSF46548">
    <property type="entry name" value="alpha-helical ferredoxin"/>
    <property type="match status" value="1"/>
</dbReference>
<dbReference type="InterPro" id="IPR023753">
    <property type="entry name" value="FAD/NAD-binding_dom"/>
</dbReference>
<dbReference type="InterPro" id="IPR006963">
    <property type="entry name" value="Mopterin_OxRdtase_4Fe-4S_dom"/>
</dbReference>
<keyword evidence="9" id="KW-1185">Reference proteome</keyword>
<evidence type="ECO:0000259" key="5">
    <source>
        <dbReference type="PROSITE" id="PS51085"/>
    </source>
</evidence>
<dbReference type="InterPro" id="IPR028261">
    <property type="entry name" value="DPD_II"/>
</dbReference>
<evidence type="ECO:0000256" key="1">
    <source>
        <dbReference type="ARBA" id="ARBA00022723"/>
    </source>
</evidence>
<dbReference type="Pfam" id="PF00384">
    <property type="entry name" value="Molybdopterin"/>
    <property type="match status" value="1"/>
</dbReference>
<evidence type="ECO:0000313" key="8">
    <source>
        <dbReference type="EMBL" id="UYO64346.1"/>
    </source>
</evidence>
<dbReference type="SUPFAM" id="SSF54292">
    <property type="entry name" value="2Fe-2S ferredoxin-like"/>
    <property type="match status" value="1"/>
</dbReference>
<feature type="domain" description="4Fe-4S ferredoxin-type" evidence="6">
    <location>
        <begin position="617"/>
        <end position="650"/>
    </location>
</feature>
<dbReference type="Gene3D" id="1.10.1060.10">
    <property type="entry name" value="Alpha-helical ferredoxin"/>
    <property type="match status" value="1"/>
</dbReference>
<evidence type="ECO:0000313" key="9">
    <source>
        <dbReference type="Proteomes" id="UP001163550"/>
    </source>
</evidence>
<evidence type="ECO:0000256" key="3">
    <source>
        <dbReference type="ARBA" id="ARBA00023004"/>
    </source>
</evidence>
<dbReference type="PROSITE" id="PS00198">
    <property type="entry name" value="4FE4S_FER_1"/>
    <property type="match status" value="1"/>
</dbReference>
<evidence type="ECO:0000256" key="4">
    <source>
        <dbReference type="ARBA" id="ARBA00023014"/>
    </source>
</evidence>
<dbReference type="EMBL" id="CP087994">
    <property type="protein sequence ID" value="UYO64346.1"/>
    <property type="molecule type" value="Genomic_DNA"/>
</dbReference>
<dbReference type="Pfam" id="PF13510">
    <property type="entry name" value="Fer2_4"/>
    <property type="match status" value="1"/>
</dbReference>
<dbReference type="Gene3D" id="3.30.70.20">
    <property type="match status" value="1"/>
</dbReference>
<dbReference type="PANTHER" id="PTHR42783:SF3">
    <property type="entry name" value="GLUTAMATE SYNTHASE [NADPH] SMALL CHAIN-RELATED"/>
    <property type="match status" value="1"/>
</dbReference>
<protein>
    <submittedName>
        <fullName evidence="8">FAD-dependent oxidoreductase</fullName>
    </submittedName>
</protein>
<dbReference type="InterPro" id="IPR036188">
    <property type="entry name" value="FAD/NAD-bd_sf"/>
</dbReference>
<dbReference type="Pfam" id="PF07992">
    <property type="entry name" value="Pyr_redox_2"/>
    <property type="match status" value="1"/>
</dbReference>
<dbReference type="Pfam" id="PF14691">
    <property type="entry name" value="Fer4_20"/>
    <property type="match status" value="1"/>
</dbReference>
<dbReference type="SUPFAM" id="SSF53706">
    <property type="entry name" value="Formate dehydrogenase/DMSO reductase, domains 1-3"/>
    <property type="match status" value="1"/>
</dbReference>
<dbReference type="InterPro" id="IPR006656">
    <property type="entry name" value="Mopterin_OxRdtase"/>
</dbReference>